<accession>A0A7R8UAM7</accession>
<name>A0A7R8UAM7_HERIL</name>
<dbReference type="InParanoid" id="A0A7R8UAM7"/>
<sequence length="129" mass="14623">MANKFPPQEDEEYAQLVLATHEQIKAIIDRMQALKWECLMSIDDLRQEADAAERATQLEDENVRAEMMSEAIAKQNQRSFETMNYVGDICAQLELVEGQAESVTIKVPYMQISPEVGKPAEVKAGEQNY</sequence>
<keyword evidence="2" id="KW-1185">Reference proteome</keyword>
<dbReference type="AlphaFoldDB" id="A0A7R8UAM7"/>
<dbReference type="Proteomes" id="UP000594454">
    <property type="component" value="Chromosome 1"/>
</dbReference>
<gene>
    <name evidence="1" type="ORF">HERILL_LOCUS591</name>
</gene>
<evidence type="ECO:0000313" key="1">
    <source>
        <dbReference type="EMBL" id="CAD7077226.1"/>
    </source>
</evidence>
<protein>
    <submittedName>
        <fullName evidence="1">Uncharacterized protein</fullName>
    </submittedName>
</protein>
<evidence type="ECO:0000313" key="2">
    <source>
        <dbReference type="Proteomes" id="UP000594454"/>
    </source>
</evidence>
<reference evidence="1 2" key="1">
    <citation type="submission" date="2020-11" db="EMBL/GenBank/DDBJ databases">
        <authorList>
            <person name="Wallbank WR R."/>
            <person name="Pardo Diaz C."/>
            <person name="Kozak K."/>
            <person name="Martin S."/>
            <person name="Jiggins C."/>
            <person name="Moest M."/>
            <person name="Warren A I."/>
            <person name="Generalovic N T."/>
            <person name="Byers J.R.P. K."/>
            <person name="Montejo-Kovacevich G."/>
            <person name="Yen C E."/>
        </authorList>
    </citation>
    <scope>NUCLEOTIDE SEQUENCE [LARGE SCALE GENOMIC DNA]</scope>
</reference>
<dbReference type="EMBL" id="LR899009">
    <property type="protein sequence ID" value="CAD7077226.1"/>
    <property type="molecule type" value="Genomic_DNA"/>
</dbReference>
<proteinExistence type="predicted"/>
<organism evidence="1 2">
    <name type="scientific">Hermetia illucens</name>
    <name type="common">Black soldier fly</name>
    <dbReference type="NCBI Taxonomy" id="343691"/>
    <lineage>
        <taxon>Eukaryota</taxon>
        <taxon>Metazoa</taxon>
        <taxon>Ecdysozoa</taxon>
        <taxon>Arthropoda</taxon>
        <taxon>Hexapoda</taxon>
        <taxon>Insecta</taxon>
        <taxon>Pterygota</taxon>
        <taxon>Neoptera</taxon>
        <taxon>Endopterygota</taxon>
        <taxon>Diptera</taxon>
        <taxon>Brachycera</taxon>
        <taxon>Stratiomyomorpha</taxon>
        <taxon>Stratiomyidae</taxon>
        <taxon>Hermetiinae</taxon>
        <taxon>Hermetia</taxon>
    </lineage>
</organism>